<evidence type="ECO:0000313" key="5">
    <source>
        <dbReference type="EMBL" id="KZS94894.1"/>
    </source>
</evidence>
<evidence type="ECO:0000256" key="1">
    <source>
        <dbReference type="ARBA" id="ARBA00001968"/>
    </source>
</evidence>
<sequence length="105" mass="12321">QYTVRPFSEPELAAVAARSREKKQLYRRWNRHLSKLRIKIEHAFGMLKGRFPILRDIPATDLDNLYENIEALMVIHNILRVQGDDPSDIDGYNGEEEDEIVNDRE</sequence>
<dbReference type="Proteomes" id="UP000076722">
    <property type="component" value="Unassembled WGS sequence"/>
</dbReference>
<evidence type="ECO:0000256" key="2">
    <source>
        <dbReference type="ARBA" id="ARBA00022723"/>
    </source>
</evidence>
<evidence type="ECO:0000313" key="6">
    <source>
        <dbReference type="Proteomes" id="UP000076722"/>
    </source>
</evidence>
<feature type="non-terminal residue" evidence="5">
    <location>
        <position position="1"/>
    </location>
</feature>
<dbReference type="GO" id="GO:0046872">
    <property type="term" value="F:metal ion binding"/>
    <property type="evidence" value="ECO:0007669"/>
    <property type="project" value="UniProtKB-KW"/>
</dbReference>
<keyword evidence="2" id="KW-0479">Metal-binding</keyword>
<evidence type="ECO:0000259" key="4">
    <source>
        <dbReference type="Pfam" id="PF13359"/>
    </source>
</evidence>
<protein>
    <recommendedName>
        <fullName evidence="4">DDE Tnp4 domain-containing protein</fullName>
    </recommendedName>
</protein>
<reference evidence="5 6" key="1">
    <citation type="journal article" date="2016" name="Mol. Biol. Evol.">
        <title>Comparative Genomics of Early-Diverging Mushroom-Forming Fungi Provides Insights into the Origins of Lignocellulose Decay Capabilities.</title>
        <authorList>
            <person name="Nagy L.G."/>
            <person name="Riley R."/>
            <person name="Tritt A."/>
            <person name="Adam C."/>
            <person name="Daum C."/>
            <person name="Floudas D."/>
            <person name="Sun H."/>
            <person name="Yadav J.S."/>
            <person name="Pangilinan J."/>
            <person name="Larsson K.H."/>
            <person name="Matsuura K."/>
            <person name="Barry K."/>
            <person name="Labutti K."/>
            <person name="Kuo R."/>
            <person name="Ohm R.A."/>
            <person name="Bhattacharya S.S."/>
            <person name="Shirouzu T."/>
            <person name="Yoshinaga Y."/>
            <person name="Martin F.M."/>
            <person name="Grigoriev I.V."/>
            <person name="Hibbett D.S."/>
        </authorList>
    </citation>
    <scope>NUCLEOTIDE SEQUENCE [LARGE SCALE GENOMIC DNA]</scope>
    <source>
        <strain evidence="5 6">HHB9708</strain>
    </source>
</reference>
<proteinExistence type="predicted"/>
<dbReference type="STRING" id="1314777.A0A164WAV1"/>
<feature type="region of interest" description="Disordered" evidence="3">
    <location>
        <begin position="83"/>
        <end position="105"/>
    </location>
</feature>
<feature type="domain" description="DDE Tnp4" evidence="4">
    <location>
        <begin position="20"/>
        <end position="77"/>
    </location>
</feature>
<dbReference type="AlphaFoldDB" id="A0A164WAV1"/>
<organism evidence="5 6">
    <name type="scientific">Sistotremastrum niveocremeum HHB9708</name>
    <dbReference type="NCBI Taxonomy" id="1314777"/>
    <lineage>
        <taxon>Eukaryota</taxon>
        <taxon>Fungi</taxon>
        <taxon>Dikarya</taxon>
        <taxon>Basidiomycota</taxon>
        <taxon>Agaricomycotina</taxon>
        <taxon>Agaricomycetes</taxon>
        <taxon>Sistotremastrales</taxon>
        <taxon>Sistotremastraceae</taxon>
        <taxon>Sertulicium</taxon>
        <taxon>Sertulicium niveocremeum</taxon>
    </lineage>
</organism>
<dbReference type="InterPro" id="IPR027806">
    <property type="entry name" value="HARBI1_dom"/>
</dbReference>
<dbReference type="EMBL" id="KV419403">
    <property type="protein sequence ID" value="KZS94894.1"/>
    <property type="molecule type" value="Genomic_DNA"/>
</dbReference>
<feature type="non-terminal residue" evidence="5">
    <location>
        <position position="105"/>
    </location>
</feature>
<keyword evidence="6" id="KW-1185">Reference proteome</keyword>
<dbReference type="OrthoDB" id="3233403at2759"/>
<comment type="cofactor">
    <cofactor evidence="1">
        <name>a divalent metal cation</name>
        <dbReference type="ChEBI" id="CHEBI:60240"/>
    </cofactor>
</comment>
<evidence type="ECO:0000256" key="3">
    <source>
        <dbReference type="SAM" id="MobiDB-lite"/>
    </source>
</evidence>
<accession>A0A164WAV1</accession>
<gene>
    <name evidence="5" type="ORF">SISNIDRAFT_383258</name>
</gene>
<feature type="compositionally biased region" description="Acidic residues" evidence="3">
    <location>
        <begin position="85"/>
        <end position="105"/>
    </location>
</feature>
<dbReference type="Pfam" id="PF13359">
    <property type="entry name" value="DDE_Tnp_4"/>
    <property type="match status" value="1"/>
</dbReference>
<name>A0A164WAV1_9AGAM</name>